<organism evidence="2 3">
    <name type="scientific">Endozoicomonas elysicola</name>
    <dbReference type="NCBI Taxonomy" id="305900"/>
    <lineage>
        <taxon>Bacteria</taxon>
        <taxon>Pseudomonadati</taxon>
        <taxon>Pseudomonadota</taxon>
        <taxon>Gammaproteobacteria</taxon>
        <taxon>Oceanospirillales</taxon>
        <taxon>Endozoicomonadaceae</taxon>
        <taxon>Endozoicomonas</taxon>
    </lineage>
</organism>
<dbReference type="InterPro" id="IPR055050">
    <property type="entry name" value="WsaF_C"/>
</dbReference>
<dbReference type="Pfam" id="PF22772">
    <property type="entry name" value="WsaF_C"/>
    <property type="match status" value="1"/>
</dbReference>
<keyword evidence="3" id="KW-1185">Reference proteome</keyword>
<protein>
    <submittedName>
        <fullName evidence="2">Glycosyl transferase family 1</fullName>
    </submittedName>
</protein>
<name>A0A081KAH0_9GAMM</name>
<reference evidence="2 3" key="1">
    <citation type="submission" date="2014-06" db="EMBL/GenBank/DDBJ databases">
        <title>Whole Genome Sequences of Three Symbiotic Endozoicomonas Bacteria.</title>
        <authorList>
            <person name="Neave M.J."/>
            <person name="Apprill A."/>
            <person name="Voolstra C.R."/>
        </authorList>
    </citation>
    <scope>NUCLEOTIDE SEQUENCE [LARGE SCALE GENOMIC DNA]</scope>
    <source>
        <strain evidence="2 3">DSM 22380</strain>
    </source>
</reference>
<dbReference type="Proteomes" id="UP000027997">
    <property type="component" value="Unassembled WGS sequence"/>
</dbReference>
<dbReference type="Gene3D" id="3.40.50.2000">
    <property type="entry name" value="Glycogen Phosphorylase B"/>
    <property type="match status" value="1"/>
</dbReference>
<feature type="domain" description="WsaF C-terminal" evidence="1">
    <location>
        <begin position="169"/>
        <end position="292"/>
    </location>
</feature>
<evidence type="ECO:0000313" key="2">
    <source>
        <dbReference type="EMBL" id="KEI71146.1"/>
    </source>
</evidence>
<dbReference type="AlphaFoldDB" id="A0A081KAH0"/>
<sequence>MSTIAWVIPRLIEGSGGHRTILQHAYALEQAGYQCPIYIEGTGNQAKAAATVERLFGNRFLSVRFGWDEIQPADLVMATIWYSAAIVRDLPFNCYKGYFVQDYEAMFNPMGDAYLSAENSYRYGLTPITIGSWLKHELANRFKVPAFHINFGVDNRIYHPLNIDRELSVCFIYQPDKPRRCSRFGVEALGIVKHNRPEVNIYLYGSPPSEKGDIWYEHEHLGLLKLEDCNALYNRCAVGLCLSSSNPSRIPFEMMAAGLPVVEFWRENNLYDIPPDAVSLSEQTPESLAKNILRLLADNDERERMSRAGVTFMSDRPLQDESEGFKTCVKSILEGQKPKLVVTPPLYDRPPISAEGYGMTLPTNIRKRLVLPANANLNSLPIPIRGILGWGARTARKLFLNH</sequence>
<evidence type="ECO:0000313" key="3">
    <source>
        <dbReference type="Proteomes" id="UP000027997"/>
    </source>
</evidence>
<proteinExistence type="predicted"/>
<dbReference type="Gene3D" id="3.40.50.11090">
    <property type="match status" value="1"/>
</dbReference>
<dbReference type="RefSeq" id="WP_020582697.1">
    <property type="nucleotide sequence ID" value="NZ_JOJP01000001.1"/>
</dbReference>
<dbReference type="STRING" id="305900.GV64_10675"/>
<dbReference type="EMBL" id="JOJP01000001">
    <property type="protein sequence ID" value="KEI71146.1"/>
    <property type="molecule type" value="Genomic_DNA"/>
</dbReference>
<dbReference type="GO" id="GO:0016740">
    <property type="term" value="F:transferase activity"/>
    <property type="evidence" value="ECO:0007669"/>
    <property type="project" value="UniProtKB-KW"/>
</dbReference>
<gene>
    <name evidence="2" type="ORF">GV64_10675</name>
</gene>
<comment type="caution">
    <text evidence="2">The sequence shown here is derived from an EMBL/GenBank/DDBJ whole genome shotgun (WGS) entry which is preliminary data.</text>
</comment>
<keyword evidence="2" id="KW-0808">Transferase</keyword>
<evidence type="ECO:0000259" key="1">
    <source>
        <dbReference type="Pfam" id="PF22772"/>
    </source>
</evidence>
<accession>A0A081KAH0</accession>
<dbReference type="eggNOG" id="COG0438">
    <property type="taxonomic scope" value="Bacteria"/>
</dbReference>
<dbReference type="SUPFAM" id="SSF53756">
    <property type="entry name" value="UDP-Glycosyltransferase/glycogen phosphorylase"/>
    <property type="match status" value="1"/>
</dbReference>